<evidence type="ECO:0000256" key="2">
    <source>
        <dbReference type="SAM" id="SignalP"/>
    </source>
</evidence>
<dbReference type="EMBL" id="GL732592">
    <property type="protein sequence ID" value="EFX73227.1"/>
    <property type="molecule type" value="Genomic_DNA"/>
</dbReference>
<evidence type="ECO:0000313" key="3">
    <source>
        <dbReference type="EMBL" id="EFX73227.1"/>
    </source>
</evidence>
<dbReference type="KEGG" id="dpx:DAPPUDRAFT_253491"/>
<evidence type="ECO:0000256" key="1">
    <source>
        <dbReference type="SAM" id="MobiDB-lite"/>
    </source>
</evidence>
<dbReference type="AlphaFoldDB" id="E9H4Y7"/>
<dbReference type="HOGENOM" id="CLU_2335754_0_0_1"/>
<dbReference type="Proteomes" id="UP000000305">
    <property type="component" value="Unassembled WGS sequence"/>
</dbReference>
<organism evidence="3 4">
    <name type="scientific">Daphnia pulex</name>
    <name type="common">Water flea</name>
    <dbReference type="NCBI Taxonomy" id="6669"/>
    <lineage>
        <taxon>Eukaryota</taxon>
        <taxon>Metazoa</taxon>
        <taxon>Ecdysozoa</taxon>
        <taxon>Arthropoda</taxon>
        <taxon>Crustacea</taxon>
        <taxon>Branchiopoda</taxon>
        <taxon>Diplostraca</taxon>
        <taxon>Cladocera</taxon>
        <taxon>Anomopoda</taxon>
        <taxon>Daphniidae</taxon>
        <taxon>Daphnia</taxon>
    </lineage>
</organism>
<dbReference type="InParanoid" id="E9H4Y7"/>
<feature type="region of interest" description="Disordered" evidence="1">
    <location>
        <begin position="35"/>
        <end position="72"/>
    </location>
</feature>
<proteinExistence type="predicted"/>
<sequence>MKIWLCSLTGRPFVASLVRFAAAVVSSVKILGRISDHNNQADSEKNLAQSNNHDDDQTINRHDNIQSEHNNRKTIDDITNYCHNYNNDETNNSFADSF</sequence>
<accession>E9H4Y7</accession>
<feature type="compositionally biased region" description="Polar residues" evidence="1">
    <location>
        <begin position="37"/>
        <end position="51"/>
    </location>
</feature>
<protein>
    <submittedName>
        <fullName evidence="3">Uncharacterized protein</fullName>
    </submittedName>
</protein>
<feature type="signal peptide" evidence="2">
    <location>
        <begin position="1"/>
        <end position="23"/>
    </location>
</feature>
<evidence type="ECO:0000313" key="4">
    <source>
        <dbReference type="Proteomes" id="UP000000305"/>
    </source>
</evidence>
<feature type="compositionally biased region" description="Basic and acidic residues" evidence="1">
    <location>
        <begin position="52"/>
        <end position="72"/>
    </location>
</feature>
<feature type="chain" id="PRO_5003240839" evidence="2">
    <location>
        <begin position="24"/>
        <end position="98"/>
    </location>
</feature>
<reference evidence="3 4" key="1">
    <citation type="journal article" date="2011" name="Science">
        <title>The ecoresponsive genome of Daphnia pulex.</title>
        <authorList>
            <person name="Colbourne J.K."/>
            <person name="Pfrender M.E."/>
            <person name="Gilbert D."/>
            <person name="Thomas W.K."/>
            <person name="Tucker A."/>
            <person name="Oakley T.H."/>
            <person name="Tokishita S."/>
            <person name="Aerts A."/>
            <person name="Arnold G.J."/>
            <person name="Basu M.K."/>
            <person name="Bauer D.J."/>
            <person name="Caceres C.E."/>
            <person name="Carmel L."/>
            <person name="Casola C."/>
            <person name="Choi J.H."/>
            <person name="Detter J.C."/>
            <person name="Dong Q."/>
            <person name="Dusheyko S."/>
            <person name="Eads B.D."/>
            <person name="Frohlich T."/>
            <person name="Geiler-Samerotte K.A."/>
            <person name="Gerlach D."/>
            <person name="Hatcher P."/>
            <person name="Jogdeo S."/>
            <person name="Krijgsveld J."/>
            <person name="Kriventseva E.V."/>
            <person name="Kultz D."/>
            <person name="Laforsch C."/>
            <person name="Lindquist E."/>
            <person name="Lopez J."/>
            <person name="Manak J.R."/>
            <person name="Muller J."/>
            <person name="Pangilinan J."/>
            <person name="Patwardhan R.P."/>
            <person name="Pitluck S."/>
            <person name="Pritham E.J."/>
            <person name="Rechtsteiner A."/>
            <person name="Rho M."/>
            <person name="Rogozin I.B."/>
            <person name="Sakarya O."/>
            <person name="Salamov A."/>
            <person name="Schaack S."/>
            <person name="Shapiro H."/>
            <person name="Shiga Y."/>
            <person name="Skalitzky C."/>
            <person name="Smith Z."/>
            <person name="Souvorov A."/>
            <person name="Sung W."/>
            <person name="Tang Z."/>
            <person name="Tsuchiya D."/>
            <person name="Tu H."/>
            <person name="Vos H."/>
            <person name="Wang M."/>
            <person name="Wolf Y.I."/>
            <person name="Yamagata H."/>
            <person name="Yamada T."/>
            <person name="Ye Y."/>
            <person name="Shaw J.R."/>
            <person name="Andrews J."/>
            <person name="Crease T.J."/>
            <person name="Tang H."/>
            <person name="Lucas S.M."/>
            <person name="Robertson H.M."/>
            <person name="Bork P."/>
            <person name="Koonin E.V."/>
            <person name="Zdobnov E.M."/>
            <person name="Grigoriev I.V."/>
            <person name="Lynch M."/>
            <person name="Boore J.L."/>
        </authorList>
    </citation>
    <scope>NUCLEOTIDE SEQUENCE [LARGE SCALE GENOMIC DNA]</scope>
</reference>
<keyword evidence="2" id="KW-0732">Signal</keyword>
<name>E9H4Y7_DAPPU</name>
<keyword evidence="4" id="KW-1185">Reference proteome</keyword>
<gene>
    <name evidence="3" type="ORF">DAPPUDRAFT_253491</name>
</gene>